<feature type="compositionally biased region" description="Polar residues" evidence="1">
    <location>
        <begin position="71"/>
        <end position="102"/>
    </location>
</feature>
<proteinExistence type="predicted"/>
<dbReference type="Proteomes" id="UP001172457">
    <property type="component" value="Chromosome 8"/>
</dbReference>
<evidence type="ECO:0000313" key="2">
    <source>
        <dbReference type="EMBL" id="KAJ9538677.1"/>
    </source>
</evidence>
<organism evidence="2 3">
    <name type="scientific">Centaurea solstitialis</name>
    <name type="common">yellow star-thistle</name>
    <dbReference type="NCBI Taxonomy" id="347529"/>
    <lineage>
        <taxon>Eukaryota</taxon>
        <taxon>Viridiplantae</taxon>
        <taxon>Streptophyta</taxon>
        <taxon>Embryophyta</taxon>
        <taxon>Tracheophyta</taxon>
        <taxon>Spermatophyta</taxon>
        <taxon>Magnoliopsida</taxon>
        <taxon>eudicotyledons</taxon>
        <taxon>Gunneridae</taxon>
        <taxon>Pentapetalae</taxon>
        <taxon>asterids</taxon>
        <taxon>campanulids</taxon>
        <taxon>Asterales</taxon>
        <taxon>Asteraceae</taxon>
        <taxon>Carduoideae</taxon>
        <taxon>Cardueae</taxon>
        <taxon>Centaureinae</taxon>
        <taxon>Centaurea</taxon>
    </lineage>
</organism>
<keyword evidence="3" id="KW-1185">Reference proteome</keyword>
<feature type="compositionally biased region" description="Basic and acidic residues" evidence="1">
    <location>
        <begin position="150"/>
        <end position="161"/>
    </location>
</feature>
<sequence>MQISSLKHLMWGDLIINKELTVAPISTEVYVRNDPTGKMFSNMKRVSISKITPLFSTMIGVIPTLGEASGLQPTQSSTPTTDLTPPITQNSPQSPIHKTPSPSLKIYKRKTKGVPSSYGSKKPKPKSPIVEHSPLENFQRETHGVSPNSHVKEVPSKEQDGHVDGVAYTTVVAQGAYQNSVNISKTPSTATQDEKSSRGLGCQETKGVDSVFARQKASTKISKDPVKKVHTSKFGEDRYNYDELMEIIGQLSFDQTALAKSVQEHAAKFTTQEGLMDLMEKLIQAQNAKIDARDVLLFDLKRKLQFQGARIPAQNAQISALKKKYSTLAAFTKGEKSGVKGEKKMKKIVKAAVLTKEKVLKEADTDERKDQVKGEPKKKISATTVPEKEAIVNEEERVAVETLVDMPQAAPKVVVETKGVVIKEGQKKSSPKKKILDAKDKGKSILIEEPKKKVPKRIPNEMVDELSLKTI</sequence>
<comment type="caution">
    <text evidence="2">The sequence shown here is derived from an EMBL/GenBank/DDBJ whole genome shotgun (WGS) entry which is preliminary data.</text>
</comment>
<name>A0AA38SSZ3_9ASTR</name>
<accession>A0AA38SSZ3</accession>
<dbReference type="AlphaFoldDB" id="A0AA38SSZ3"/>
<dbReference type="EMBL" id="JARYMX010000008">
    <property type="protein sequence ID" value="KAJ9538677.1"/>
    <property type="molecule type" value="Genomic_DNA"/>
</dbReference>
<feature type="region of interest" description="Disordered" evidence="1">
    <location>
        <begin position="183"/>
        <end position="204"/>
    </location>
</feature>
<evidence type="ECO:0000256" key="1">
    <source>
        <dbReference type="SAM" id="MobiDB-lite"/>
    </source>
</evidence>
<gene>
    <name evidence="2" type="ORF">OSB04_031410</name>
</gene>
<feature type="region of interest" description="Disordered" evidence="1">
    <location>
        <begin position="69"/>
        <end position="161"/>
    </location>
</feature>
<reference evidence="2" key="1">
    <citation type="submission" date="2023-03" db="EMBL/GenBank/DDBJ databases">
        <title>Chromosome-scale reference genome and RAD-based genetic map of yellow starthistle (Centaurea solstitialis) reveal putative structural variation and QTLs associated with invader traits.</title>
        <authorList>
            <person name="Reatini B."/>
            <person name="Cang F.A."/>
            <person name="Jiang Q."/>
            <person name="Mckibben M.T.W."/>
            <person name="Barker M.S."/>
            <person name="Rieseberg L.H."/>
            <person name="Dlugosch K.M."/>
        </authorList>
    </citation>
    <scope>NUCLEOTIDE SEQUENCE</scope>
    <source>
        <strain evidence="2">CAN-66</strain>
        <tissue evidence="2">Leaf</tissue>
    </source>
</reference>
<protein>
    <submittedName>
        <fullName evidence="2">Uncharacterized protein</fullName>
    </submittedName>
</protein>
<evidence type="ECO:0000313" key="3">
    <source>
        <dbReference type="Proteomes" id="UP001172457"/>
    </source>
</evidence>